<dbReference type="SUPFAM" id="SSF160443">
    <property type="entry name" value="SMR domain-like"/>
    <property type="match status" value="1"/>
</dbReference>
<proteinExistence type="predicted"/>
<reference evidence="3" key="1">
    <citation type="submission" date="2023-07" db="EMBL/GenBank/DDBJ databases">
        <title>Genome content predicts the carbon catabolic preferences of heterotrophic bacteria.</title>
        <authorList>
            <person name="Gralka M."/>
        </authorList>
    </citation>
    <scope>NUCLEOTIDE SEQUENCE</scope>
    <source>
        <strain evidence="3">I2M16</strain>
    </source>
</reference>
<organism evidence="3 4">
    <name type="scientific">Neptunomonas phycophila</name>
    <dbReference type="NCBI Taxonomy" id="1572645"/>
    <lineage>
        <taxon>Bacteria</taxon>
        <taxon>Pseudomonadati</taxon>
        <taxon>Pseudomonadota</taxon>
        <taxon>Gammaproteobacteria</taxon>
        <taxon>Oceanospirillales</taxon>
        <taxon>Oceanospirillaceae</taxon>
        <taxon>Neptunomonas</taxon>
    </lineage>
</organism>
<gene>
    <name evidence="3" type="ORF">Q4490_10235</name>
</gene>
<evidence type="ECO:0000313" key="3">
    <source>
        <dbReference type="EMBL" id="MDO6453943.1"/>
    </source>
</evidence>
<dbReference type="RefSeq" id="WP_303550346.1">
    <property type="nucleotide sequence ID" value="NZ_JAUOPG010000006.1"/>
</dbReference>
<dbReference type="Proteomes" id="UP001169862">
    <property type="component" value="Unassembled WGS sequence"/>
</dbReference>
<sequence length="206" mass="22670">MSDDQNSSNKRFSPANSPVGSPDASTNTDSGPSFLDLMSDVTPIKHDKVAKANTKRLRKRTDLAYLRAQAVQEQDKVIDGLSSEVVEIVESDEELIFATSGIQIAKLKRLRKGHIPWEAGIDLHGMTVDEARNELSKFIRDSTFEGLRCVIVVHGKAYSQAGKQPVLKSYVNDWLRQLPQVLAFASAQARDGGTGALYVLLRQSKS</sequence>
<accession>A0AAW7XI06</accession>
<feature type="domain" description="Smr" evidence="2">
    <location>
        <begin position="121"/>
        <end position="202"/>
    </location>
</feature>
<dbReference type="PROSITE" id="PS50828">
    <property type="entry name" value="SMR"/>
    <property type="match status" value="1"/>
</dbReference>
<dbReference type="AlphaFoldDB" id="A0AAW7XI06"/>
<evidence type="ECO:0000256" key="1">
    <source>
        <dbReference type="SAM" id="MobiDB-lite"/>
    </source>
</evidence>
<comment type="caution">
    <text evidence="3">The sequence shown here is derived from an EMBL/GenBank/DDBJ whole genome shotgun (WGS) entry which is preliminary data.</text>
</comment>
<evidence type="ECO:0000313" key="4">
    <source>
        <dbReference type="Proteomes" id="UP001169862"/>
    </source>
</evidence>
<dbReference type="Gene3D" id="3.30.1370.110">
    <property type="match status" value="1"/>
</dbReference>
<evidence type="ECO:0000259" key="2">
    <source>
        <dbReference type="PROSITE" id="PS50828"/>
    </source>
</evidence>
<name>A0AAW7XI06_9GAMM</name>
<dbReference type="Pfam" id="PF01713">
    <property type="entry name" value="Smr"/>
    <property type="match status" value="1"/>
</dbReference>
<dbReference type="PANTHER" id="PTHR35562:SF2">
    <property type="entry name" value="DNA ENDONUCLEASE SMRA-RELATED"/>
    <property type="match status" value="1"/>
</dbReference>
<dbReference type="EMBL" id="JAUOPG010000006">
    <property type="protein sequence ID" value="MDO6453943.1"/>
    <property type="molecule type" value="Genomic_DNA"/>
</dbReference>
<feature type="region of interest" description="Disordered" evidence="1">
    <location>
        <begin position="1"/>
        <end position="37"/>
    </location>
</feature>
<dbReference type="InterPro" id="IPR002625">
    <property type="entry name" value="Smr_dom"/>
</dbReference>
<dbReference type="PANTHER" id="PTHR35562">
    <property type="entry name" value="DNA ENDONUCLEASE SMRA-RELATED"/>
    <property type="match status" value="1"/>
</dbReference>
<feature type="compositionally biased region" description="Polar residues" evidence="1">
    <location>
        <begin position="1"/>
        <end position="31"/>
    </location>
</feature>
<dbReference type="SMART" id="SM00463">
    <property type="entry name" value="SMR"/>
    <property type="match status" value="1"/>
</dbReference>
<dbReference type="GO" id="GO:0004520">
    <property type="term" value="F:DNA endonuclease activity"/>
    <property type="evidence" value="ECO:0007669"/>
    <property type="project" value="TreeGrafter"/>
</dbReference>
<protein>
    <submittedName>
        <fullName evidence="3">Smr/MutS family protein</fullName>
    </submittedName>
</protein>
<dbReference type="InterPro" id="IPR036063">
    <property type="entry name" value="Smr_dom_sf"/>
</dbReference>